<feature type="compositionally biased region" description="Basic and acidic residues" evidence="1">
    <location>
        <begin position="75"/>
        <end position="92"/>
    </location>
</feature>
<dbReference type="Proteomes" id="UP000800041">
    <property type="component" value="Unassembled WGS sequence"/>
</dbReference>
<feature type="compositionally biased region" description="Low complexity" evidence="1">
    <location>
        <begin position="26"/>
        <end position="35"/>
    </location>
</feature>
<accession>A0A6G1H8D7</accession>
<organism evidence="2 3">
    <name type="scientific">Aulographum hederae CBS 113979</name>
    <dbReference type="NCBI Taxonomy" id="1176131"/>
    <lineage>
        <taxon>Eukaryota</taxon>
        <taxon>Fungi</taxon>
        <taxon>Dikarya</taxon>
        <taxon>Ascomycota</taxon>
        <taxon>Pezizomycotina</taxon>
        <taxon>Dothideomycetes</taxon>
        <taxon>Pleosporomycetidae</taxon>
        <taxon>Aulographales</taxon>
        <taxon>Aulographaceae</taxon>
    </lineage>
</organism>
<reference evidence="2" key="1">
    <citation type="journal article" date="2020" name="Stud. Mycol.">
        <title>101 Dothideomycetes genomes: a test case for predicting lifestyles and emergence of pathogens.</title>
        <authorList>
            <person name="Haridas S."/>
            <person name="Albert R."/>
            <person name="Binder M."/>
            <person name="Bloem J."/>
            <person name="Labutti K."/>
            <person name="Salamov A."/>
            <person name="Andreopoulos B."/>
            <person name="Baker S."/>
            <person name="Barry K."/>
            <person name="Bills G."/>
            <person name="Bluhm B."/>
            <person name="Cannon C."/>
            <person name="Castanera R."/>
            <person name="Culley D."/>
            <person name="Daum C."/>
            <person name="Ezra D."/>
            <person name="Gonzalez J."/>
            <person name="Henrissat B."/>
            <person name="Kuo A."/>
            <person name="Liang C."/>
            <person name="Lipzen A."/>
            <person name="Lutzoni F."/>
            <person name="Magnuson J."/>
            <person name="Mondo S."/>
            <person name="Nolan M."/>
            <person name="Ohm R."/>
            <person name="Pangilinan J."/>
            <person name="Park H.-J."/>
            <person name="Ramirez L."/>
            <person name="Alfaro M."/>
            <person name="Sun H."/>
            <person name="Tritt A."/>
            <person name="Yoshinaga Y."/>
            <person name="Zwiers L.-H."/>
            <person name="Turgeon B."/>
            <person name="Goodwin S."/>
            <person name="Spatafora J."/>
            <person name="Crous P."/>
            <person name="Grigoriev I."/>
        </authorList>
    </citation>
    <scope>NUCLEOTIDE SEQUENCE</scope>
    <source>
        <strain evidence="2">CBS 113979</strain>
    </source>
</reference>
<evidence type="ECO:0000313" key="2">
    <source>
        <dbReference type="EMBL" id="KAF1989324.1"/>
    </source>
</evidence>
<feature type="region of interest" description="Disordered" evidence="1">
    <location>
        <begin position="19"/>
        <end position="116"/>
    </location>
</feature>
<feature type="compositionally biased region" description="Polar residues" evidence="1">
    <location>
        <begin position="47"/>
        <end position="59"/>
    </location>
</feature>
<sequence>MAAACVVVVMGGNTEISSRRVKLRLQRQQQQQRDPTPTPPSPDPQSIFNRSSIGPQSSIQKRQARAARTRLTQTEPRRDDATTRSLEAKHAYDSTPTRRRRRAAWVLVRGTTRRAG</sequence>
<evidence type="ECO:0000313" key="3">
    <source>
        <dbReference type="Proteomes" id="UP000800041"/>
    </source>
</evidence>
<keyword evidence="3" id="KW-1185">Reference proteome</keyword>
<evidence type="ECO:0000256" key="1">
    <source>
        <dbReference type="SAM" id="MobiDB-lite"/>
    </source>
</evidence>
<dbReference type="AlphaFoldDB" id="A0A6G1H8D7"/>
<name>A0A6G1H8D7_9PEZI</name>
<dbReference type="EMBL" id="ML977145">
    <property type="protein sequence ID" value="KAF1989324.1"/>
    <property type="molecule type" value="Genomic_DNA"/>
</dbReference>
<proteinExistence type="predicted"/>
<gene>
    <name evidence="2" type="ORF">K402DRAFT_269834</name>
</gene>
<protein>
    <submittedName>
        <fullName evidence="2">Uncharacterized protein</fullName>
    </submittedName>
</protein>